<dbReference type="EMBL" id="BARW01029358">
    <property type="protein sequence ID" value="GAJ08588.1"/>
    <property type="molecule type" value="Genomic_DNA"/>
</dbReference>
<feature type="compositionally biased region" description="Basic residues" evidence="1">
    <location>
        <begin position="37"/>
        <end position="46"/>
    </location>
</feature>
<dbReference type="Gene3D" id="3.40.50.300">
    <property type="entry name" value="P-loop containing nucleotide triphosphate hydrolases"/>
    <property type="match status" value="1"/>
</dbReference>
<reference evidence="2" key="1">
    <citation type="journal article" date="2014" name="Front. Microbiol.">
        <title>High frequency of phylogenetically diverse reductive dehalogenase-homologous genes in deep subseafloor sedimentary metagenomes.</title>
        <authorList>
            <person name="Kawai M."/>
            <person name="Futagami T."/>
            <person name="Toyoda A."/>
            <person name="Takaki Y."/>
            <person name="Nishi S."/>
            <person name="Hori S."/>
            <person name="Arai W."/>
            <person name="Tsubouchi T."/>
            <person name="Morono Y."/>
            <person name="Uchiyama I."/>
            <person name="Ito T."/>
            <person name="Fujiyama A."/>
            <person name="Inagaki F."/>
            <person name="Takami H."/>
        </authorList>
    </citation>
    <scope>NUCLEOTIDE SEQUENCE</scope>
    <source>
        <strain evidence="2">Expedition CK06-06</strain>
    </source>
</reference>
<protein>
    <submittedName>
        <fullName evidence="2">Uncharacterized protein</fullName>
    </submittedName>
</protein>
<dbReference type="InterPro" id="IPR027417">
    <property type="entry name" value="P-loop_NTPase"/>
</dbReference>
<comment type="caution">
    <text evidence="2">The sequence shown here is derived from an EMBL/GenBank/DDBJ whole genome shotgun (WGS) entry which is preliminary data.</text>
</comment>
<name>X1TTC1_9ZZZZ</name>
<gene>
    <name evidence="2" type="ORF">S12H4_47192</name>
</gene>
<evidence type="ECO:0000313" key="2">
    <source>
        <dbReference type="EMBL" id="GAJ08588.1"/>
    </source>
</evidence>
<feature type="non-terminal residue" evidence="2">
    <location>
        <position position="1"/>
    </location>
</feature>
<feature type="region of interest" description="Disordered" evidence="1">
    <location>
        <begin position="33"/>
        <end position="55"/>
    </location>
</feature>
<proteinExistence type="predicted"/>
<evidence type="ECO:0000256" key="1">
    <source>
        <dbReference type="SAM" id="MobiDB-lite"/>
    </source>
</evidence>
<sequence>LVFFLEYMDNTIKNTEDVERILNLPILGVIPKDTPEKKKKRKRKHKPTTEMKPEI</sequence>
<dbReference type="AlphaFoldDB" id="X1TTC1"/>
<organism evidence="2">
    <name type="scientific">marine sediment metagenome</name>
    <dbReference type="NCBI Taxonomy" id="412755"/>
    <lineage>
        <taxon>unclassified sequences</taxon>
        <taxon>metagenomes</taxon>
        <taxon>ecological metagenomes</taxon>
    </lineage>
</organism>
<accession>X1TTC1</accession>